<gene>
    <name evidence="4 6" type="primary">nagB</name>
    <name evidence="6" type="ORF">GCM10008090_03010</name>
</gene>
<feature type="active site" description="Proton acceptor; for enolization step" evidence="4">
    <location>
        <position position="67"/>
    </location>
</feature>
<dbReference type="GO" id="GO:0005737">
    <property type="term" value="C:cytoplasm"/>
    <property type="evidence" value="ECO:0007669"/>
    <property type="project" value="TreeGrafter"/>
</dbReference>
<dbReference type="NCBIfam" id="NF001684">
    <property type="entry name" value="PRK00443.1-4"/>
    <property type="match status" value="1"/>
</dbReference>
<feature type="site" description="Part of the allosteric site" evidence="4">
    <location>
        <position position="153"/>
    </location>
</feature>
<comment type="subunit">
    <text evidence="4">Homohexamer.</text>
</comment>
<dbReference type="Proteomes" id="UP000614811">
    <property type="component" value="Unassembled WGS sequence"/>
</dbReference>
<dbReference type="InterPro" id="IPR018321">
    <property type="entry name" value="Glucosamine6P_isomerase_CS"/>
</dbReference>
<dbReference type="PROSITE" id="PS01161">
    <property type="entry name" value="GLC_GALNAC_ISOMERASE"/>
    <property type="match status" value="1"/>
</dbReference>
<evidence type="ECO:0000313" key="7">
    <source>
        <dbReference type="Proteomes" id="UP000614811"/>
    </source>
</evidence>
<feature type="site" description="Part of the allosteric site" evidence="4">
    <location>
        <position position="155"/>
    </location>
</feature>
<dbReference type="GO" id="GO:0019262">
    <property type="term" value="P:N-acetylneuraminate catabolic process"/>
    <property type="evidence" value="ECO:0007669"/>
    <property type="project" value="UniProtKB-UniRule"/>
</dbReference>
<comment type="activity regulation">
    <text evidence="4">Allosterically activated by N-acetylglucosamine 6-phosphate (GlcNAc6P).</text>
</comment>
<sequence>MRVVIVGSAHDAAAYGCDLFLGQLHDKPTSVFGLATGSTPLALYQALIDAHRNQGISFAQVTTFNLDEYVGLAGDHSQSYRHFMQRNLFDCIDVAPENTHVPNGMAENAELACAEYEAQIMNAGGIDLQLLGVGRNGHIGFNEPSSSLVSRTRVKTLTEGTIADNARFFADGEYQPSLSLTMGIGTIMDARRVLLIATGDSKADAMRAAIEGPVSAACPASILQMHADAIVVMDEAAAAKLRNAEFYRFVETQRIKLAAKSSAA</sequence>
<dbReference type="GO" id="GO:0004342">
    <property type="term" value="F:glucosamine-6-phosphate deaminase activity"/>
    <property type="evidence" value="ECO:0007669"/>
    <property type="project" value="UniProtKB-UniRule"/>
</dbReference>
<dbReference type="GO" id="GO:0005975">
    <property type="term" value="P:carbohydrate metabolic process"/>
    <property type="evidence" value="ECO:0007669"/>
    <property type="project" value="InterPro"/>
</dbReference>
<evidence type="ECO:0000259" key="5">
    <source>
        <dbReference type="Pfam" id="PF01182"/>
    </source>
</evidence>
<feature type="active site" description="Proton acceptor; for ring-opening step" evidence="4">
    <location>
        <position position="138"/>
    </location>
</feature>
<comment type="caution">
    <text evidence="4">Lacks conserved residue(s) required for the propagation of feature annotation.</text>
</comment>
<keyword evidence="4" id="KW-0021">Allosteric enzyme</keyword>
<dbReference type="AlphaFoldDB" id="A0A918RIZ0"/>
<comment type="pathway">
    <text evidence="4">Amino-sugar metabolism; N-acetylneuraminate degradation; D-fructose 6-phosphate from N-acetylneuraminate: step 5/5.</text>
</comment>
<comment type="caution">
    <text evidence="6">The sequence shown here is derived from an EMBL/GenBank/DDBJ whole genome shotgun (WGS) entry which is preliminary data.</text>
</comment>
<feature type="site" description="Part of the allosteric site" evidence="4">
    <location>
        <position position="146"/>
    </location>
</feature>
<organism evidence="6 7">
    <name type="scientific">Arenicella chitinivorans</name>
    <dbReference type="NCBI Taxonomy" id="1329800"/>
    <lineage>
        <taxon>Bacteria</taxon>
        <taxon>Pseudomonadati</taxon>
        <taxon>Pseudomonadota</taxon>
        <taxon>Gammaproteobacteria</taxon>
        <taxon>Arenicellales</taxon>
        <taxon>Arenicellaceae</taxon>
        <taxon>Arenicella</taxon>
    </lineage>
</organism>
<dbReference type="InterPro" id="IPR006148">
    <property type="entry name" value="Glc/Gal-6P_isomerase"/>
</dbReference>
<evidence type="ECO:0000256" key="4">
    <source>
        <dbReference type="HAMAP-Rule" id="MF_01241"/>
    </source>
</evidence>
<dbReference type="RefSeq" id="WP_189398239.1">
    <property type="nucleotide sequence ID" value="NZ_BMXA01000001.1"/>
</dbReference>
<dbReference type="HAMAP" id="MF_01241">
    <property type="entry name" value="GlcN6P_deamin"/>
    <property type="match status" value="1"/>
</dbReference>
<keyword evidence="3 4" id="KW-0119">Carbohydrate metabolism</keyword>
<dbReference type="GO" id="GO:0042802">
    <property type="term" value="F:identical protein binding"/>
    <property type="evidence" value="ECO:0007669"/>
    <property type="project" value="TreeGrafter"/>
</dbReference>
<dbReference type="EC" id="3.5.99.6" evidence="4"/>
<reference evidence="6" key="2">
    <citation type="submission" date="2020-09" db="EMBL/GenBank/DDBJ databases">
        <authorList>
            <person name="Sun Q."/>
            <person name="Kim S."/>
        </authorList>
    </citation>
    <scope>NUCLEOTIDE SEQUENCE</scope>
    <source>
        <strain evidence="6">KCTC 12711</strain>
    </source>
</reference>
<reference evidence="6" key="1">
    <citation type="journal article" date="2014" name="Int. J. Syst. Evol. Microbiol.">
        <title>Complete genome sequence of Corynebacterium casei LMG S-19264T (=DSM 44701T), isolated from a smear-ripened cheese.</title>
        <authorList>
            <consortium name="US DOE Joint Genome Institute (JGI-PGF)"/>
            <person name="Walter F."/>
            <person name="Albersmeier A."/>
            <person name="Kalinowski J."/>
            <person name="Ruckert C."/>
        </authorList>
    </citation>
    <scope>NUCLEOTIDE SEQUENCE</scope>
    <source>
        <strain evidence="6">KCTC 12711</strain>
    </source>
</reference>
<dbReference type="PANTHER" id="PTHR11280">
    <property type="entry name" value="GLUCOSAMINE-6-PHOSPHATE ISOMERASE"/>
    <property type="match status" value="1"/>
</dbReference>
<keyword evidence="7" id="KW-1185">Reference proteome</keyword>
<protein>
    <recommendedName>
        <fullName evidence="4">Glucosamine-6-phosphate deaminase</fullName>
        <ecNumber evidence="4">3.5.99.6</ecNumber>
    </recommendedName>
    <alternativeName>
        <fullName evidence="4">GlcN6P deaminase</fullName>
        <shortName evidence="4">GNPDA</shortName>
    </alternativeName>
    <alternativeName>
        <fullName evidence="4">Glucosamine-6-phosphate isomerase</fullName>
    </alternativeName>
</protein>
<dbReference type="InterPro" id="IPR037171">
    <property type="entry name" value="NagB/RpiA_transferase-like"/>
</dbReference>
<comment type="catalytic activity">
    <reaction evidence="1 4">
        <text>alpha-D-glucosamine 6-phosphate + H2O = beta-D-fructose 6-phosphate + NH4(+)</text>
        <dbReference type="Rhea" id="RHEA:12172"/>
        <dbReference type="ChEBI" id="CHEBI:15377"/>
        <dbReference type="ChEBI" id="CHEBI:28938"/>
        <dbReference type="ChEBI" id="CHEBI:57634"/>
        <dbReference type="ChEBI" id="CHEBI:75989"/>
        <dbReference type="EC" id="3.5.99.6"/>
    </reaction>
</comment>
<evidence type="ECO:0000256" key="3">
    <source>
        <dbReference type="ARBA" id="ARBA00023277"/>
    </source>
</evidence>
<feature type="active site" description="For ring-opening step" evidence="4">
    <location>
        <position position="136"/>
    </location>
</feature>
<feature type="active site" description="For ring-opening step" evidence="4">
    <location>
        <position position="143"/>
    </location>
</feature>
<dbReference type="PANTHER" id="PTHR11280:SF5">
    <property type="entry name" value="GLUCOSAMINE-6-PHOSPHATE ISOMERASE"/>
    <property type="match status" value="1"/>
</dbReference>
<dbReference type="InterPro" id="IPR004547">
    <property type="entry name" value="Glucosamine6P_isomerase"/>
</dbReference>
<dbReference type="Pfam" id="PF01182">
    <property type="entry name" value="Glucosamine_iso"/>
    <property type="match status" value="1"/>
</dbReference>
<evidence type="ECO:0000313" key="6">
    <source>
        <dbReference type="EMBL" id="GGZ98055.1"/>
    </source>
</evidence>
<accession>A0A918RIZ0</accession>
<proteinExistence type="inferred from homology"/>
<dbReference type="NCBIfam" id="TIGR00502">
    <property type="entry name" value="nagB"/>
    <property type="match status" value="1"/>
</dbReference>
<dbReference type="SUPFAM" id="SSF100950">
    <property type="entry name" value="NagB/RpiA/CoA transferase-like"/>
    <property type="match status" value="1"/>
</dbReference>
<dbReference type="GO" id="GO:0006043">
    <property type="term" value="P:glucosamine catabolic process"/>
    <property type="evidence" value="ECO:0007669"/>
    <property type="project" value="TreeGrafter"/>
</dbReference>
<dbReference type="FunFam" id="3.40.50.1360:FF:000003">
    <property type="entry name" value="Glucosamine-6-phosphate deaminase"/>
    <property type="match status" value="1"/>
</dbReference>
<feature type="site" description="Part of the allosteric site" evidence="4">
    <location>
        <position position="156"/>
    </location>
</feature>
<feature type="domain" description="Glucosamine/galactosamine-6-phosphate isomerase" evidence="5">
    <location>
        <begin position="26"/>
        <end position="228"/>
    </location>
</feature>
<evidence type="ECO:0000256" key="1">
    <source>
        <dbReference type="ARBA" id="ARBA00000644"/>
    </source>
</evidence>
<dbReference type="GO" id="GO:0006046">
    <property type="term" value="P:N-acetylglucosamine catabolic process"/>
    <property type="evidence" value="ECO:0007669"/>
    <property type="project" value="UniProtKB-UniRule"/>
</dbReference>
<dbReference type="CDD" id="cd01399">
    <property type="entry name" value="GlcN6P_deaminase"/>
    <property type="match status" value="1"/>
</dbReference>
<name>A0A918RIZ0_9GAMM</name>
<keyword evidence="2 4" id="KW-0378">Hydrolase</keyword>
<comment type="similarity">
    <text evidence="4">Belongs to the glucosamine/galactosamine-6-phosphate isomerase family. NagB subfamily.</text>
</comment>
<dbReference type="EMBL" id="BMXA01000001">
    <property type="protein sequence ID" value="GGZ98055.1"/>
    <property type="molecule type" value="Genomic_DNA"/>
</dbReference>
<comment type="function">
    <text evidence="4">Catalyzes the reversible isomerization-deamination of glucosamine 6-phosphate (GlcN6P) to form fructose 6-phosphate (Fru6P) and ammonium ion.</text>
</comment>
<evidence type="ECO:0000256" key="2">
    <source>
        <dbReference type="ARBA" id="ARBA00022801"/>
    </source>
</evidence>
<dbReference type="Gene3D" id="3.40.50.1360">
    <property type="match status" value="1"/>
</dbReference>